<reference evidence="2 3" key="1">
    <citation type="journal article" date="2017" name="Lancet Infect. Dis.">
        <title>Global outbreak of severe Mycobacterium chimaera disease after cardiac surgery: a molecular epidemiological study.</title>
        <authorList>
            <person name="van Ingen J."/>
            <person name="Kohl T."/>
            <person name="Kranzer K."/>
            <person name="Hasse B."/>
            <person name="Keller P."/>
            <person name="Szafranska A."/>
            <person name="Hillemann D."/>
            <person name="Chand M."/>
            <person name="Schreiber P."/>
            <person name="Sommerstein R."/>
            <person name="Berger C."/>
            <person name="Genoni M."/>
            <person name="Ruegg C."/>
            <person name="Troillet N."/>
            <person name="Widmer A.F."/>
            <person name="Becker S.L."/>
            <person name="Herrmann M."/>
            <person name="Eckmanns T."/>
            <person name="Haller S."/>
            <person name="Hoeller C."/>
            <person name="Debast S.B."/>
            <person name="Wolfhagen M.J."/>
            <person name="Hopman J."/>
            <person name="Kluytmans J."/>
            <person name="Langelaar M."/>
            <person name="Notermans D.W."/>
            <person name="ten Oever J."/>
            <person name="van den Barselaar P."/>
            <person name="Vonk A.B.A."/>
            <person name="Vos M.C."/>
            <person name="Ahmed N."/>
            <person name="Brown T."/>
            <person name="Crook D."/>
            <person name="Lamagni T."/>
            <person name="Phin N."/>
            <person name="Smith E.G."/>
            <person name="Zambon M."/>
            <person name="Serr A."/>
            <person name="Goetting T."/>
            <person name="Ebner W."/>
            <person name="Thuermer A."/>
            <person name="Utpatel C."/>
            <person name="Sproer C."/>
            <person name="Bunk B."/>
            <person name="Nubel U."/>
            <person name="Bloemberg G."/>
            <person name="Bottger E."/>
            <person name="Niemann S."/>
            <person name="Wagner D."/>
            <person name="Sax H."/>
        </authorList>
    </citation>
    <scope>NUCLEOTIDE SEQUENCE [LARGE SCALE GENOMIC DNA]</scope>
    <source>
        <strain evidence="2 3">ZUERICH-2</strain>
    </source>
</reference>
<organism evidence="2 3">
    <name type="scientific">Mycobacterium intracellulare subsp. chimaera</name>
    <dbReference type="NCBI Taxonomy" id="222805"/>
    <lineage>
        <taxon>Bacteria</taxon>
        <taxon>Bacillati</taxon>
        <taxon>Actinomycetota</taxon>
        <taxon>Actinomycetes</taxon>
        <taxon>Mycobacteriales</taxon>
        <taxon>Mycobacteriaceae</taxon>
        <taxon>Mycobacterium</taxon>
        <taxon>Mycobacterium avium complex (MAC)</taxon>
    </lineage>
</organism>
<dbReference type="PANTHER" id="PTHR35010">
    <property type="entry name" value="BLL4672 PROTEIN-RELATED"/>
    <property type="match status" value="1"/>
</dbReference>
<evidence type="ECO:0000259" key="1">
    <source>
        <dbReference type="PROSITE" id="PS50943"/>
    </source>
</evidence>
<accession>A0A7U5MG43</accession>
<dbReference type="CDD" id="cd00093">
    <property type="entry name" value="HTH_XRE"/>
    <property type="match status" value="1"/>
</dbReference>
<dbReference type="InterPro" id="IPR010982">
    <property type="entry name" value="Lambda_DNA-bd_dom_sf"/>
</dbReference>
<dbReference type="Pfam" id="PF17765">
    <property type="entry name" value="MLTR_LBD"/>
    <property type="match status" value="1"/>
</dbReference>
<dbReference type="SMART" id="SM00530">
    <property type="entry name" value="HTH_XRE"/>
    <property type="match status" value="1"/>
</dbReference>
<feature type="domain" description="HTH cro/C1-type" evidence="1">
    <location>
        <begin position="48"/>
        <end position="101"/>
    </location>
</feature>
<protein>
    <submittedName>
        <fullName evidence="2">DNA-binding protein</fullName>
    </submittedName>
</protein>
<sequence>MTGRNTDAGARRIHRLTALAANGSALAQFLRARRSLVRPSEVGLPEGERRRVAGLRREEVAVLAGISTDYYLRLEQGRETNPSDQVLTSIARALRLDDDAVVYMRNLMRHGSAERIAPLQQLNPGLRDLLDGFPRAAAIVVDPGMTVVVANRAAAALSPHLRVGSNAVRELFLDPRSPQLYRDWKLLTAWAVRLLRATYGQRPDPALINLVDELIEHSPRFRQQWARHDVRHEVAGGLGINHPEVGALRLNYQQMVLPGTGHVLVAYWAESGSPSEAAMLRLGAD</sequence>
<dbReference type="SUPFAM" id="SSF47413">
    <property type="entry name" value="lambda repressor-like DNA-binding domains"/>
    <property type="match status" value="1"/>
</dbReference>
<proteinExistence type="predicted"/>
<gene>
    <name evidence="2" type="ORF">MYCOZU2_00460</name>
</gene>
<dbReference type="Gene3D" id="3.30.450.180">
    <property type="match status" value="1"/>
</dbReference>
<dbReference type="PANTHER" id="PTHR35010:SF2">
    <property type="entry name" value="BLL4672 PROTEIN"/>
    <property type="match status" value="1"/>
</dbReference>
<evidence type="ECO:0000313" key="3">
    <source>
        <dbReference type="Proteomes" id="UP000198286"/>
    </source>
</evidence>
<keyword evidence="2" id="KW-0238">DNA-binding</keyword>
<dbReference type="PROSITE" id="PS50943">
    <property type="entry name" value="HTH_CROC1"/>
    <property type="match status" value="1"/>
</dbReference>
<dbReference type="AlphaFoldDB" id="A0A7U5MG43"/>
<evidence type="ECO:0000313" key="2">
    <source>
        <dbReference type="EMBL" id="ASL12922.1"/>
    </source>
</evidence>
<dbReference type="Proteomes" id="UP000198286">
    <property type="component" value="Chromosome"/>
</dbReference>
<name>A0A7U5MG43_MYCIT</name>
<dbReference type="InterPro" id="IPR001387">
    <property type="entry name" value="Cro/C1-type_HTH"/>
</dbReference>
<dbReference type="InterPro" id="IPR041413">
    <property type="entry name" value="MLTR_LBD"/>
</dbReference>
<dbReference type="Pfam" id="PF13560">
    <property type="entry name" value="HTH_31"/>
    <property type="match status" value="1"/>
</dbReference>
<dbReference type="GO" id="GO:0003677">
    <property type="term" value="F:DNA binding"/>
    <property type="evidence" value="ECO:0007669"/>
    <property type="project" value="UniProtKB-KW"/>
</dbReference>
<dbReference type="EMBL" id="CP015267">
    <property type="protein sequence ID" value="ASL12922.1"/>
    <property type="molecule type" value="Genomic_DNA"/>
</dbReference>
<dbReference type="Gene3D" id="1.10.260.40">
    <property type="entry name" value="lambda repressor-like DNA-binding domains"/>
    <property type="match status" value="1"/>
</dbReference>